<protein>
    <submittedName>
        <fullName evidence="1">Uncharacterized protein</fullName>
    </submittedName>
</protein>
<dbReference type="AlphaFoldDB" id="A0A1W6JWI7"/>
<dbReference type="EMBL" id="CP020477">
    <property type="protein sequence ID" value="ARM74602.1"/>
    <property type="molecule type" value="Genomic_DNA"/>
</dbReference>
<gene>
    <name evidence="1" type="ORF">B6F84_00200</name>
</gene>
<proteinExistence type="predicted"/>
<keyword evidence="2" id="KW-1185">Reference proteome</keyword>
<dbReference type="RefSeq" id="WP_148690347.1">
    <property type="nucleotide sequence ID" value="NZ_CP020477.1"/>
</dbReference>
<evidence type="ECO:0000313" key="1">
    <source>
        <dbReference type="EMBL" id="ARM74602.1"/>
    </source>
</evidence>
<organism evidence="1 2">
    <name type="scientific">Acidianus manzaensis</name>
    <dbReference type="NCBI Taxonomy" id="282676"/>
    <lineage>
        <taxon>Archaea</taxon>
        <taxon>Thermoproteota</taxon>
        <taxon>Thermoprotei</taxon>
        <taxon>Sulfolobales</taxon>
        <taxon>Sulfolobaceae</taxon>
        <taxon>Acidianus</taxon>
    </lineage>
</organism>
<sequence length="449" mass="52393">MYKKCVIIPINRSDLAYESSISAIFRSYELVNPDAFFILYSNFNKPTLNKIEEIVSNTLKIEKVQLHTEGKEEIEKIKDQCEKIYLVPSSGANITAMIMGQLEYPKISYIFSFGPWYNYFYPFVPRLVEDYKIYGQAEVQETNALVNIKENLLKKIDELAKGNQFLKEMYKLSLELNSKDSLKTTFDIRITSEENGPMNLSDSYFNSTNTPLDKRVSLNEKLFEILCKEYYHEKECRLKNITNSEKIKRLEYLPNNILKLIGLYPIVVQEDESQKELNEIVEGADLVLVDTNLIYNGIHTYEIKGLAIPQCAIYEIENKWFQEKDHKQGEFYDVLYEILKGLLRKTKIIPTITELCDIAVPKIDPTLLDKAIILTGDKKAYKNWKYLPLSKYTQIKYAAPDYSRIRNEQHYRAYFELSLAIILKRLLKEDKIEVCYAGKTDKCVEVEND</sequence>
<name>A0A1W6JWI7_9CREN</name>
<reference evidence="1 2" key="1">
    <citation type="submission" date="2017-03" db="EMBL/GenBank/DDBJ databases">
        <title>Sulfur activation and transportation mechanism of thermophilic Archaea Acidianus manzaensis YN-25.</title>
        <authorList>
            <person name="Ma Y."/>
            <person name="Yang Y."/>
            <person name="Xia J."/>
        </authorList>
    </citation>
    <scope>NUCLEOTIDE SEQUENCE [LARGE SCALE GENOMIC DNA]</scope>
    <source>
        <strain evidence="1 2">YN-25</strain>
    </source>
</reference>
<dbReference type="OrthoDB" id="46262at2157"/>
<evidence type="ECO:0000313" key="2">
    <source>
        <dbReference type="Proteomes" id="UP000193404"/>
    </source>
</evidence>
<accession>A0A1W6JWI7</accession>
<dbReference type="GeneID" id="41589292"/>
<dbReference type="Proteomes" id="UP000193404">
    <property type="component" value="Chromosome"/>
</dbReference>
<dbReference type="KEGG" id="aman:B6F84_00200"/>